<dbReference type="Proteomes" id="UP001499895">
    <property type="component" value="Unassembled WGS sequence"/>
</dbReference>
<dbReference type="EMBL" id="BAAAHB010000061">
    <property type="protein sequence ID" value="GAA0479132.1"/>
    <property type="molecule type" value="Genomic_DNA"/>
</dbReference>
<organism evidence="1 2">
    <name type="scientific">Streptomyces stramineus</name>
    <dbReference type="NCBI Taxonomy" id="173861"/>
    <lineage>
        <taxon>Bacteria</taxon>
        <taxon>Bacillati</taxon>
        <taxon>Actinomycetota</taxon>
        <taxon>Actinomycetes</taxon>
        <taxon>Kitasatosporales</taxon>
        <taxon>Streptomycetaceae</taxon>
        <taxon>Streptomyces</taxon>
    </lineage>
</organism>
<accession>A0ABP3KJS3</accession>
<sequence>MELGISVVPLGSEVATEALRIVAPVSLCDQILTRTVAPEDVLTFEPQVAPPSAEKSSVDDGAA</sequence>
<protein>
    <submittedName>
        <fullName evidence="1">Uncharacterized protein</fullName>
    </submittedName>
</protein>
<reference evidence="2" key="1">
    <citation type="journal article" date="2019" name="Int. J. Syst. Evol. Microbiol.">
        <title>The Global Catalogue of Microorganisms (GCM) 10K type strain sequencing project: providing services to taxonomists for standard genome sequencing and annotation.</title>
        <authorList>
            <consortium name="The Broad Institute Genomics Platform"/>
            <consortium name="The Broad Institute Genome Sequencing Center for Infectious Disease"/>
            <person name="Wu L."/>
            <person name="Ma J."/>
        </authorList>
    </citation>
    <scope>NUCLEOTIDE SEQUENCE [LARGE SCALE GENOMIC DNA]</scope>
    <source>
        <strain evidence="2">JCM 10649</strain>
    </source>
</reference>
<comment type="caution">
    <text evidence="1">The sequence shown here is derived from an EMBL/GenBank/DDBJ whole genome shotgun (WGS) entry which is preliminary data.</text>
</comment>
<gene>
    <name evidence="1" type="ORF">GCM10009544_46300</name>
</gene>
<name>A0ABP3KJS3_9ACTN</name>
<proteinExistence type="predicted"/>
<evidence type="ECO:0000313" key="1">
    <source>
        <dbReference type="EMBL" id="GAA0479132.1"/>
    </source>
</evidence>
<keyword evidence="2" id="KW-1185">Reference proteome</keyword>
<evidence type="ECO:0000313" key="2">
    <source>
        <dbReference type="Proteomes" id="UP001499895"/>
    </source>
</evidence>